<evidence type="ECO:0000256" key="2">
    <source>
        <dbReference type="ARBA" id="ARBA00022692"/>
    </source>
</evidence>
<evidence type="ECO:0000313" key="8">
    <source>
        <dbReference type="Proteomes" id="UP000054047"/>
    </source>
</evidence>
<feature type="domain" description="Major facilitator superfamily (MFS) profile" evidence="6">
    <location>
        <begin position="13"/>
        <end position="243"/>
    </location>
</feature>
<feature type="transmembrane region" description="Helical" evidence="5">
    <location>
        <begin position="183"/>
        <end position="204"/>
    </location>
</feature>
<evidence type="ECO:0000259" key="6">
    <source>
        <dbReference type="PROSITE" id="PS50850"/>
    </source>
</evidence>
<feature type="transmembrane region" description="Helical" evidence="5">
    <location>
        <begin position="116"/>
        <end position="141"/>
    </location>
</feature>
<evidence type="ECO:0000256" key="4">
    <source>
        <dbReference type="ARBA" id="ARBA00023136"/>
    </source>
</evidence>
<evidence type="ECO:0000256" key="1">
    <source>
        <dbReference type="ARBA" id="ARBA00004141"/>
    </source>
</evidence>
<dbReference type="PANTHER" id="PTHR23503:SF17">
    <property type="entry name" value="MAJOR FACILITATOR SUPERFAMILY (MFS) PROFILE DOMAIN-CONTAINING PROTEIN"/>
    <property type="match status" value="1"/>
</dbReference>
<evidence type="ECO:0000256" key="3">
    <source>
        <dbReference type="ARBA" id="ARBA00022989"/>
    </source>
</evidence>
<comment type="subcellular location">
    <subcellularLocation>
        <location evidence="1">Membrane</location>
        <topology evidence="1">Multi-pass membrane protein</topology>
    </subcellularLocation>
</comment>
<feature type="transmembrane region" description="Helical" evidence="5">
    <location>
        <begin position="60"/>
        <end position="80"/>
    </location>
</feature>
<dbReference type="InterPro" id="IPR045263">
    <property type="entry name" value="GLUT"/>
</dbReference>
<keyword evidence="4 5" id="KW-0472">Membrane</keyword>
<keyword evidence="3 5" id="KW-1133">Transmembrane helix</keyword>
<dbReference type="PANTHER" id="PTHR23503">
    <property type="entry name" value="SOLUTE CARRIER FAMILY 2"/>
    <property type="match status" value="1"/>
</dbReference>
<feature type="transmembrane region" description="Helical" evidence="5">
    <location>
        <begin position="92"/>
        <end position="110"/>
    </location>
</feature>
<dbReference type="Proteomes" id="UP000054047">
    <property type="component" value="Unassembled WGS sequence"/>
</dbReference>
<dbReference type="InterPro" id="IPR036259">
    <property type="entry name" value="MFS_trans_sf"/>
</dbReference>
<evidence type="ECO:0000256" key="5">
    <source>
        <dbReference type="SAM" id="Phobius"/>
    </source>
</evidence>
<name>A0A0C2FKI7_9BILA</name>
<dbReference type="GO" id="GO:0016020">
    <property type="term" value="C:membrane"/>
    <property type="evidence" value="ECO:0007669"/>
    <property type="project" value="UniProtKB-SubCell"/>
</dbReference>
<accession>A0A0C2FKI7</accession>
<organism evidence="7 8">
    <name type="scientific">Ancylostoma duodenale</name>
    <dbReference type="NCBI Taxonomy" id="51022"/>
    <lineage>
        <taxon>Eukaryota</taxon>
        <taxon>Metazoa</taxon>
        <taxon>Ecdysozoa</taxon>
        <taxon>Nematoda</taxon>
        <taxon>Chromadorea</taxon>
        <taxon>Rhabditida</taxon>
        <taxon>Rhabditina</taxon>
        <taxon>Rhabditomorpha</taxon>
        <taxon>Strongyloidea</taxon>
        <taxon>Ancylostomatidae</taxon>
        <taxon>Ancylostomatinae</taxon>
        <taxon>Ancylostoma</taxon>
    </lineage>
</organism>
<dbReference type="AlphaFoldDB" id="A0A0C2FKI7"/>
<dbReference type="EMBL" id="KN755205">
    <property type="protein sequence ID" value="KIH49080.1"/>
    <property type="molecule type" value="Genomic_DNA"/>
</dbReference>
<proteinExistence type="predicted"/>
<sequence length="243" mass="26355">MKRSPSLRMVLVALVVSLGGSFHFGYQLVITNPSQGAFIKFLNNTLGPKLNIESDTTLDNVWSFVVAVIFLGALAGSFSIRLVADKVGRKRGLYVSIGIGAISAALSAASKFIPSFILYAFSRVTMGYSVSLSLGLAALFLSEASPKECRGSIGMITGTCVQFGTVVGSILAMPQIFGTYDHWYLIYISEIVMMLAFVVFLPILPETPGYLVQRGAHESAKKSLIFYYKCSEEAAEQHLLNIK</sequence>
<dbReference type="SUPFAM" id="SSF103473">
    <property type="entry name" value="MFS general substrate transporter"/>
    <property type="match status" value="1"/>
</dbReference>
<dbReference type="OrthoDB" id="4142200at2759"/>
<dbReference type="InterPro" id="IPR005828">
    <property type="entry name" value="MFS_sugar_transport-like"/>
</dbReference>
<dbReference type="Gene3D" id="1.20.1250.20">
    <property type="entry name" value="MFS general substrate transporter like domains"/>
    <property type="match status" value="1"/>
</dbReference>
<reference evidence="7 8" key="1">
    <citation type="submission" date="2013-12" db="EMBL/GenBank/DDBJ databases">
        <title>Draft genome of the parsitic nematode Ancylostoma duodenale.</title>
        <authorList>
            <person name="Mitreva M."/>
        </authorList>
    </citation>
    <scope>NUCLEOTIDE SEQUENCE [LARGE SCALE GENOMIC DNA]</scope>
    <source>
        <strain evidence="7 8">Zhejiang</strain>
    </source>
</reference>
<feature type="transmembrane region" description="Helical" evidence="5">
    <location>
        <begin position="153"/>
        <end position="177"/>
    </location>
</feature>
<dbReference type="GO" id="GO:0015149">
    <property type="term" value="F:hexose transmembrane transporter activity"/>
    <property type="evidence" value="ECO:0007669"/>
    <property type="project" value="TreeGrafter"/>
</dbReference>
<dbReference type="PROSITE" id="PS50850">
    <property type="entry name" value="MFS"/>
    <property type="match status" value="1"/>
</dbReference>
<gene>
    <name evidence="7" type="ORF">ANCDUO_20846</name>
</gene>
<keyword evidence="2 5" id="KW-0812">Transmembrane</keyword>
<dbReference type="InterPro" id="IPR020846">
    <property type="entry name" value="MFS_dom"/>
</dbReference>
<feature type="non-terminal residue" evidence="7">
    <location>
        <position position="243"/>
    </location>
</feature>
<keyword evidence="8" id="KW-1185">Reference proteome</keyword>
<evidence type="ECO:0000313" key="7">
    <source>
        <dbReference type="EMBL" id="KIH49080.1"/>
    </source>
</evidence>
<dbReference type="Pfam" id="PF00083">
    <property type="entry name" value="Sugar_tr"/>
    <property type="match status" value="1"/>
</dbReference>
<protein>
    <recommendedName>
        <fullName evidence="6">Major facilitator superfamily (MFS) profile domain-containing protein</fullName>
    </recommendedName>
</protein>